<dbReference type="EMBL" id="FJXR01000034">
    <property type="protein sequence ID" value="CZW20338.1"/>
    <property type="molecule type" value="Genomic_DNA"/>
</dbReference>
<reference evidence="2 3" key="1">
    <citation type="submission" date="2016-03" db="EMBL/GenBank/DDBJ databases">
        <authorList>
            <consortium name="Pathogen Informatics"/>
        </authorList>
    </citation>
    <scope>NUCLEOTIDE SEQUENCE [LARGE SCALE GENOMIC DNA]</scope>
    <source>
        <strain evidence="3">e1252</strain>
    </source>
</reference>
<dbReference type="NCBIfam" id="NF007241">
    <property type="entry name" value="PRK09678.1"/>
    <property type="match status" value="1"/>
</dbReference>
<protein>
    <submittedName>
        <fullName evidence="2">DNA-binding transcriptional regulator</fullName>
    </submittedName>
</protein>
<name>A0A157BDQ4_ENTCL</name>
<keyword evidence="2" id="KW-0238">DNA-binding</keyword>
<evidence type="ECO:0000259" key="1">
    <source>
        <dbReference type="Pfam" id="PF04606"/>
    </source>
</evidence>
<proteinExistence type="predicted"/>
<dbReference type="RefSeq" id="WP_074147360.1">
    <property type="nucleotide sequence ID" value="NZ_FJXR01000034.1"/>
</dbReference>
<organism evidence="2 3">
    <name type="scientific">Enterobacter cloacae</name>
    <dbReference type="NCBI Taxonomy" id="550"/>
    <lineage>
        <taxon>Bacteria</taxon>
        <taxon>Pseudomonadati</taxon>
        <taxon>Pseudomonadota</taxon>
        <taxon>Gammaproteobacteria</taxon>
        <taxon>Enterobacterales</taxon>
        <taxon>Enterobacteriaceae</taxon>
        <taxon>Enterobacter</taxon>
        <taxon>Enterobacter cloacae complex</taxon>
    </lineage>
</organism>
<dbReference type="GO" id="GO:0003677">
    <property type="term" value="F:DNA binding"/>
    <property type="evidence" value="ECO:0007669"/>
    <property type="project" value="UniProtKB-KW"/>
</dbReference>
<sequence length="73" mass="8418">MFHCPKCHFAAHARTSRYFSDTTKERYHQCTNINCSCTFVTTETVERFIVSPGEVVPVMAHPTISGQQQMHWV</sequence>
<gene>
    <name evidence="2" type="ORF">SAMEA2273318_04272</name>
</gene>
<accession>A0A157BDQ4</accession>
<feature type="domain" description="Zinc finger Ogr/Delta-type" evidence="1">
    <location>
        <begin position="3"/>
        <end position="49"/>
    </location>
</feature>
<evidence type="ECO:0000313" key="2">
    <source>
        <dbReference type="EMBL" id="CZW20338.1"/>
    </source>
</evidence>
<dbReference type="Pfam" id="PF04606">
    <property type="entry name" value="Ogr_Delta"/>
    <property type="match status" value="1"/>
</dbReference>
<dbReference type="InterPro" id="IPR007684">
    <property type="entry name" value="Znf_Ogr/Delta"/>
</dbReference>
<dbReference type="AlphaFoldDB" id="A0A157BDQ4"/>
<dbReference type="Proteomes" id="UP000076008">
    <property type="component" value="Unassembled WGS sequence"/>
</dbReference>
<evidence type="ECO:0000313" key="3">
    <source>
        <dbReference type="Proteomes" id="UP000076008"/>
    </source>
</evidence>